<dbReference type="EMBL" id="FNUC01000004">
    <property type="protein sequence ID" value="SEF16765.1"/>
    <property type="molecule type" value="Genomic_DNA"/>
</dbReference>
<name>A0A1H5PSP0_9ACTN</name>
<proteinExistence type="predicted"/>
<keyword evidence="3" id="KW-0460">Magnesium</keyword>
<accession>A0A1H5PSP0</accession>
<dbReference type="CDD" id="cd18876">
    <property type="entry name" value="NUDIX_Hydrolase"/>
    <property type="match status" value="1"/>
</dbReference>
<keyword evidence="7" id="KW-1185">Reference proteome</keyword>
<evidence type="ECO:0000256" key="4">
    <source>
        <dbReference type="SAM" id="MobiDB-lite"/>
    </source>
</evidence>
<dbReference type="Gene3D" id="3.90.79.10">
    <property type="entry name" value="Nucleoside Triphosphate Pyrophosphohydrolase"/>
    <property type="match status" value="1"/>
</dbReference>
<dbReference type="Proteomes" id="UP000181980">
    <property type="component" value="Unassembled WGS sequence"/>
</dbReference>
<protein>
    <submittedName>
        <fullName evidence="6">ADP-ribose pyrophosphatase YjhB, NUDIX family</fullName>
    </submittedName>
</protein>
<dbReference type="PANTHER" id="PTHR43046:SF12">
    <property type="entry name" value="GDP-MANNOSE MANNOSYL HYDROLASE"/>
    <property type="match status" value="1"/>
</dbReference>
<dbReference type="GO" id="GO:0016787">
    <property type="term" value="F:hydrolase activity"/>
    <property type="evidence" value="ECO:0007669"/>
    <property type="project" value="UniProtKB-KW"/>
</dbReference>
<evidence type="ECO:0000256" key="3">
    <source>
        <dbReference type="ARBA" id="ARBA00022842"/>
    </source>
</evidence>
<evidence type="ECO:0000313" key="6">
    <source>
        <dbReference type="EMBL" id="SEF16765.1"/>
    </source>
</evidence>
<dbReference type="InterPro" id="IPR000086">
    <property type="entry name" value="NUDIX_hydrolase_dom"/>
</dbReference>
<dbReference type="STRING" id="561176.SAMN04488561_5527"/>
<dbReference type="PANTHER" id="PTHR43046">
    <property type="entry name" value="GDP-MANNOSE MANNOSYL HYDROLASE"/>
    <property type="match status" value="1"/>
</dbReference>
<evidence type="ECO:0000313" key="7">
    <source>
        <dbReference type="Proteomes" id="UP000181980"/>
    </source>
</evidence>
<dbReference type="InterPro" id="IPR015797">
    <property type="entry name" value="NUDIX_hydrolase-like_dom_sf"/>
</dbReference>
<evidence type="ECO:0000256" key="1">
    <source>
        <dbReference type="ARBA" id="ARBA00001946"/>
    </source>
</evidence>
<sequence length="184" mass="19320">MSLGGDWDPGSVTGFDDDVRAEGEPEREFHAGVAARLPRKSVSGGALVRDTAGLVLLLRPTYKPTLEIPGGVAEAGESPLAACRREVKEELGLALPIGRALVVDWIPVHGPWPDQLAFVFDGGVLDAATVARMVPDPVEVAGVEFLTLAAATDRLRPSMARRLAAAVVAAEAGETVYAEFGRPV</sequence>
<dbReference type="AlphaFoldDB" id="A0A1H5PSP0"/>
<dbReference type="PROSITE" id="PS00893">
    <property type="entry name" value="NUDIX_BOX"/>
    <property type="match status" value="1"/>
</dbReference>
<dbReference type="SUPFAM" id="SSF55811">
    <property type="entry name" value="Nudix"/>
    <property type="match status" value="1"/>
</dbReference>
<gene>
    <name evidence="6" type="ORF">SAMN04488561_5527</name>
</gene>
<dbReference type="Pfam" id="PF00293">
    <property type="entry name" value="NUDIX"/>
    <property type="match status" value="1"/>
</dbReference>
<feature type="domain" description="Nudix hydrolase" evidence="5">
    <location>
        <begin position="38"/>
        <end position="169"/>
    </location>
</feature>
<dbReference type="InterPro" id="IPR020084">
    <property type="entry name" value="NUDIX_hydrolase_CS"/>
</dbReference>
<organism evidence="6 7">
    <name type="scientific">Jiangella alba</name>
    <dbReference type="NCBI Taxonomy" id="561176"/>
    <lineage>
        <taxon>Bacteria</taxon>
        <taxon>Bacillati</taxon>
        <taxon>Actinomycetota</taxon>
        <taxon>Actinomycetes</taxon>
        <taxon>Jiangellales</taxon>
        <taxon>Jiangellaceae</taxon>
        <taxon>Jiangella</taxon>
    </lineage>
</organism>
<feature type="region of interest" description="Disordered" evidence="4">
    <location>
        <begin position="1"/>
        <end position="24"/>
    </location>
</feature>
<comment type="cofactor">
    <cofactor evidence="1">
        <name>Mg(2+)</name>
        <dbReference type="ChEBI" id="CHEBI:18420"/>
    </cofactor>
</comment>
<keyword evidence="2" id="KW-0378">Hydrolase</keyword>
<dbReference type="OrthoDB" id="4247482at2"/>
<evidence type="ECO:0000256" key="2">
    <source>
        <dbReference type="ARBA" id="ARBA00022801"/>
    </source>
</evidence>
<dbReference type="PROSITE" id="PS51462">
    <property type="entry name" value="NUDIX"/>
    <property type="match status" value="1"/>
</dbReference>
<evidence type="ECO:0000259" key="5">
    <source>
        <dbReference type="PROSITE" id="PS51462"/>
    </source>
</evidence>
<reference evidence="7" key="1">
    <citation type="submission" date="2016-10" db="EMBL/GenBank/DDBJ databases">
        <authorList>
            <person name="Varghese N."/>
            <person name="Submissions S."/>
        </authorList>
    </citation>
    <scope>NUCLEOTIDE SEQUENCE [LARGE SCALE GENOMIC DNA]</scope>
    <source>
        <strain evidence="7">DSM 45237</strain>
    </source>
</reference>